<dbReference type="Gene3D" id="3.30.460.40">
    <property type="match status" value="1"/>
</dbReference>
<protein>
    <submittedName>
        <fullName evidence="1">Uncharacterized protein</fullName>
    </submittedName>
</protein>
<evidence type="ECO:0000313" key="1">
    <source>
        <dbReference type="EMBL" id="MBI3539408.1"/>
    </source>
</evidence>
<gene>
    <name evidence="1" type="ORF">HY076_03950</name>
</gene>
<name>A0A9D6QM55_UNCEI</name>
<dbReference type="AlphaFoldDB" id="A0A9D6QM55"/>
<comment type="caution">
    <text evidence="1">The sequence shown here is derived from an EMBL/GenBank/DDBJ whole genome shotgun (WGS) entry which is preliminary data.</text>
</comment>
<proteinExistence type="predicted"/>
<evidence type="ECO:0000313" key="2">
    <source>
        <dbReference type="Proteomes" id="UP000807850"/>
    </source>
</evidence>
<dbReference type="SUPFAM" id="SSF81301">
    <property type="entry name" value="Nucleotidyltransferase"/>
    <property type="match status" value="1"/>
</dbReference>
<sequence>MTTPRPSETSGADFTHHAKCPPIAPLAEVVARLERAGFALALGGSGLLAALGLSDTVRDWDLTTDAAQDETRAVVADLEPTELICRFAFHVKGGVVRIPTVVTRHWRGIPVGSAEAWAVAYALMDRGEKSERLFTWLAAHGADSGVVARLLAEPLSPALAARLGALSTSRTA</sequence>
<dbReference type="InterPro" id="IPR043519">
    <property type="entry name" value="NT_sf"/>
</dbReference>
<dbReference type="EMBL" id="JACQAY010000119">
    <property type="protein sequence ID" value="MBI3539408.1"/>
    <property type="molecule type" value="Genomic_DNA"/>
</dbReference>
<organism evidence="1 2">
    <name type="scientific">Eiseniibacteriota bacterium</name>
    <dbReference type="NCBI Taxonomy" id="2212470"/>
    <lineage>
        <taxon>Bacteria</taxon>
        <taxon>Candidatus Eiseniibacteriota</taxon>
    </lineage>
</organism>
<accession>A0A9D6QM55</accession>
<reference evidence="1" key="1">
    <citation type="submission" date="2020-07" db="EMBL/GenBank/DDBJ databases">
        <title>Huge and variable diversity of episymbiotic CPR bacteria and DPANN archaea in groundwater ecosystems.</title>
        <authorList>
            <person name="He C.Y."/>
            <person name="Keren R."/>
            <person name="Whittaker M."/>
            <person name="Farag I.F."/>
            <person name="Doudna J."/>
            <person name="Cate J.H.D."/>
            <person name="Banfield J.F."/>
        </authorList>
    </citation>
    <scope>NUCLEOTIDE SEQUENCE</scope>
    <source>
        <strain evidence="1">NC_groundwater_928_Pr1_S-0.2um_72_17</strain>
    </source>
</reference>
<dbReference type="Proteomes" id="UP000807850">
    <property type="component" value="Unassembled WGS sequence"/>
</dbReference>